<dbReference type="AlphaFoldDB" id="A0A4S3J7J2"/>
<sequence>MKRREERYHRPDTPVRALRALILRNALDTSFLDLESFSEYLPSSWCFRAIPKVIVGYSANDYFLVRMASRFFAIV</sequence>
<comment type="caution">
    <text evidence="1">The sequence shown here is derived from an EMBL/GenBank/DDBJ whole genome shotgun (WGS) entry which is preliminary data.</text>
</comment>
<evidence type="ECO:0000313" key="1">
    <source>
        <dbReference type="EMBL" id="THC90117.1"/>
    </source>
</evidence>
<keyword evidence="2" id="KW-1185">Reference proteome</keyword>
<proteinExistence type="predicted"/>
<reference evidence="1 2" key="1">
    <citation type="submission" date="2019-03" db="EMBL/GenBank/DDBJ databases">
        <title>The genome sequence of a newly discovered highly antifungal drug resistant Aspergillus species, Aspergillus tanneri NIH 1004.</title>
        <authorList>
            <person name="Mounaud S."/>
            <person name="Singh I."/>
            <person name="Joardar V."/>
            <person name="Pakala S."/>
            <person name="Pakala S."/>
            <person name="Venepally P."/>
            <person name="Hoover J."/>
            <person name="Nierman W."/>
            <person name="Chung J."/>
            <person name="Losada L."/>
        </authorList>
    </citation>
    <scope>NUCLEOTIDE SEQUENCE [LARGE SCALE GENOMIC DNA]</scope>
    <source>
        <strain evidence="1 2">NIH1004</strain>
    </source>
</reference>
<dbReference type="EMBL" id="SOSA01000559">
    <property type="protein sequence ID" value="THC90117.1"/>
    <property type="molecule type" value="Genomic_DNA"/>
</dbReference>
<organism evidence="1 2">
    <name type="scientific">Aspergillus tanneri</name>
    <dbReference type="NCBI Taxonomy" id="1220188"/>
    <lineage>
        <taxon>Eukaryota</taxon>
        <taxon>Fungi</taxon>
        <taxon>Dikarya</taxon>
        <taxon>Ascomycota</taxon>
        <taxon>Pezizomycotina</taxon>
        <taxon>Eurotiomycetes</taxon>
        <taxon>Eurotiomycetidae</taxon>
        <taxon>Eurotiales</taxon>
        <taxon>Aspergillaceae</taxon>
        <taxon>Aspergillus</taxon>
        <taxon>Aspergillus subgen. Circumdati</taxon>
    </lineage>
</organism>
<gene>
    <name evidence="1" type="ORF">EYZ11_010432</name>
</gene>
<dbReference type="Proteomes" id="UP000308092">
    <property type="component" value="Unassembled WGS sequence"/>
</dbReference>
<evidence type="ECO:0000313" key="2">
    <source>
        <dbReference type="Proteomes" id="UP000308092"/>
    </source>
</evidence>
<protein>
    <submittedName>
        <fullName evidence="1">Uncharacterized protein</fullName>
    </submittedName>
</protein>
<accession>A0A4S3J7J2</accession>
<name>A0A4S3J7J2_9EURO</name>
<dbReference type="VEuPathDB" id="FungiDB:EYZ11_010432"/>